<protein>
    <submittedName>
        <fullName evidence="2">Uncharacterized protein</fullName>
    </submittedName>
</protein>
<dbReference type="AlphaFoldDB" id="A9NZB4"/>
<reference evidence="2" key="1">
    <citation type="journal article" date="2008" name="BMC Genomics">
        <title>A conifer genomics resource of 200,000 spruce (Picea spp.) ESTs and 6,464 high-quality, sequence-finished full-length cDNAs for Sitka spruce (Picea sitchensis).</title>
        <authorList>
            <person name="Ralph S.G."/>
            <person name="Chun H.J."/>
            <person name="Kolosova N."/>
            <person name="Cooper D."/>
            <person name="Oddy C."/>
            <person name="Ritland C.E."/>
            <person name="Kirkpatrick R."/>
            <person name="Moore R."/>
            <person name="Barber S."/>
            <person name="Holt R.A."/>
            <person name="Jones S.J."/>
            <person name="Marra M.A."/>
            <person name="Douglas C.J."/>
            <person name="Ritland K."/>
            <person name="Bohlmann J."/>
        </authorList>
    </citation>
    <scope>NUCLEOTIDE SEQUENCE</scope>
    <source>
        <tissue evidence="2">Green portion of the leader tissue</tissue>
    </source>
</reference>
<keyword evidence="1" id="KW-0812">Transmembrane</keyword>
<evidence type="ECO:0000256" key="1">
    <source>
        <dbReference type="SAM" id="Phobius"/>
    </source>
</evidence>
<organism evidence="2">
    <name type="scientific">Picea sitchensis</name>
    <name type="common">Sitka spruce</name>
    <name type="synonym">Pinus sitchensis</name>
    <dbReference type="NCBI Taxonomy" id="3332"/>
    <lineage>
        <taxon>Eukaryota</taxon>
        <taxon>Viridiplantae</taxon>
        <taxon>Streptophyta</taxon>
        <taxon>Embryophyta</taxon>
        <taxon>Tracheophyta</taxon>
        <taxon>Spermatophyta</taxon>
        <taxon>Pinopsida</taxon>
        <taxon>Pinidae</taxon>
        <taxon>Conifers I</taxon>
        <taxon>Pinales</taxon>
        <taxon>Pinaceae</taxon>
        <taxon>Picea</taxon>
    </lineage>
</organism>
<dbReference type="PANTHER" id="PTHR33825:SF5">
    <property type="entry name" value="TRANSMEMBRANE PROTEIN"/>
    <property type="match status" value="1"/>
</dbReference>
<accession>A9NZB4</accession>
<dbReference type="OMA" id="VMHQTER"/>
<dbReference type="PANTHER" id="PTHR33825">
    <property type="entry name" value="CHITINASE-LIKE PROTEIN"/>
    <property type="match status" value="1"/>
</dbReference>
<evidence type="ECO:0000313" key="2">
    <source>
        <dbReference type="EMBL" id="ABK25975.1"/>
    </source>
</evidence>
<proteinExistence type="evidence at transcript level"/>
<keyword evidence="1" id="KW-1133">Transmembrane helix</keyword>
<keyword evidence="1" id="KW-0472">Membrane</keyword>
<name>A9NZB4_PICSI</name>
<feature type="transmembrane region" description="Helical" evidence="1">
    <location>
        <begin position="93"/>
        <end position="120"/>
    </location>
</feature>
<sequence>MMAFIINLSGRCNPSIAKLTTWPPSSTPRIVGVMSHPQLQQVQIRSSNPIASMVGVSRDNIQPSSSFVSTVGNSPPIPSNSLATWNLTHRHLLLLNVIACVVAVSASCLFFAAIPTLIAFRKAAESLANLLDVTREELPGTMAAVRLSGMEISDLTMELSDLGQEITEGVRRSTKAVRAAEDGLRHMTNMASVASLQDRAKVHADIMKPAIARTARSLHDGIVQGRSTLKSLIAFNQLSGWLSRYWFQKRKHLQHIKKDINY</sequence>
<dbReference type="EMBL" id="EF086719">
    <property type="protein sequence ID" value="ABK25975.1"/>
    <property type="molecule type" value="mRNA"/>
</dbReference>